<sequence length="599" mass="66597">MAPSKIRKAIGAVKDHTSIGLAKFAGGSRSISALDVAVVKATRHQEYPPDDKYVSQIITLTSHSRAHVNACIRTIAKRLNKTKNWVVALKTLMLVHRLLSDDVAEDQRHRLHAAVYEREISCYLTRRGARLLLDVSGFRDASGKTDAWDHSSFVRAYAAYLDERLELRMQGQNGKHGGYSSYHEDEEEDGGGGGGGAAKGTGDIPTSEMKNETVFSRVQNLMKLLERFLACRPAGAAKHNRVVAVALHHIVKESFELYTDITEITAVLTERFMQLEIPDMVRVYEIFCHLSKQYEELDAFYEWGRTVGIMRFSDYPYIEKITQKKLDMMDDFIHQKSAMSKNRMRASTAEPKPKPKPKPKPIEEKKEAEPQEDLFAIKALPPPERFEDEKTDEVKNQKITQEVGDLLNLSEDAPSHAEEGQKMALALFDCGSKSTTTTTTTNTPPWEAFKDSSGDWETALVHSVSHLSNQKASLPGGFDTLILDGMYKHGEMAAAYSKDCSANGSASSVAVRSAVGPTVLALPPPNGGGADPFAASVGIAPPSYVQMPEMERKQRLLVQEQQLWQQYARNGMQGHVGLSKMQNGVTYPYNAEVYSTRIW</sequence>
<protein>
    <recommendedName>
        <fullName evidence="10">ENTH domain-containing protein</fullName>
    </recommendedName>
</protein>
<dbReference type="EMBL" id="KI630619">
    <property type="protein sequence ID" value="EYU35413.1"/>
    <property type="molecule type" value="Genomic_DNA"/>
</dbReference>
<dbReference type="InterPro" id="IPR014712">
    <property type="entry name" value="ANTH_dom_sf"/>
</dbReference>
<dbReference type="SUPFAM" id="SSF48464">
    <property type="entry name" value="ENTH/VHS domain"/>
    <property type="match status" value="1"/>
</dbReference>
<dbReference type="PROSITE" id="PS50942">
    <property type="entry name" value="ENTH"/>
    <property type="match status" value="1"/>
</dbReference>
<dbReference type="InterPro" id="IPR011417">
    <property type="entry name" value="ANTH_dom"/>
</dbReference>
<evidence type="ECO:0000313" key="11">
    <source>
        <dbReference type="EMBL" id="EYU35413.1"/>
    </source>
</evidence>
<keyword evidence="5" id="KW-0333">Golgi apparatus</keyword>
<gene>
    <name evidence="11" type="ORF">MIMGU_mgv1a023938mg</name>
</gene>
<dbReference type="STRING" id="4155.A0A022R6V9"/>
<evidence type="ECO:0000256" key="6">
    <source>
        <dbReference type="ARBA" id="ARBA00023136"/>
    </source>
</evidence>
<dbReference type="GO" id="GO:0005794">
    <property type="term" value="C:Golgi apparatus"/>
    <property type="evidence" value="ECO:0007669"/>
    <property type="project" value="UniProtKB-SubCell"/>
</dbReference>
<feature type="domain" description="ENTH" evidence="10">
    <location>
        <begin position="26"/>
        <end position="175"/>
    </location>
</feature>
<feature type="compositionally biased region" description="Basic and acidic residues" evidence="9">
    <location>
        <begin position="384"/>
        <end position="393"/>
    </location>
</feature>
<evidence type="ECO:0000259" key="10">
    <source>
        <dbReference type="PROSITE" id="PS50942"/>
    </source>
</evidence>
<dbReference type="eggNOG" id="KOG0251">
    <property type="taxonomic scope" value="Eukaryota"/>
</dbReference>
<dbReference type="SMART" id="SM00273">
    <property type="entry name" value="ENTH"/>
    <property type="match status" value="1"/>
</dbReference>
<keyword evidence="4" id="KW-0254">Endocytosis</keyword>
<organism evidence="11 12">
    <name type="scientific">Erythranthe guttata</name>
    <name type="common">Yellow monkey flower</name>
    <name type="synonym">Mimulus guttatus</name>
    <dbReference type="NCBI Taxonomy" id="4155"/>
    <lineage>
        <taxon>Eukaryota</taxon>
        <taxon>Viridiplantae</taxon>
        <taxon>Streptophyta</taxon>
        <taxon>Embryophyta</taxon>
        <taxon>Tracheophyta</taxon>
        <taxon>Spermatophyta</taxon>
        <taxon>Magnoliopsida</taxon>
        <taxon>eudicotyledons</taxon>
        <taxon>Gunneridae</taxon>
        <taxon>Pentapetalae</taxon>
        <taxon>asterids</taxon>
        <taxon>lamiids</taxon>
        <taxon>Lamiales</taxon>
        <taxon>Phrymaceae</taxon>
        <taxon>Erythranthe</taxon>
    </lineage>
</organism>
<dbReference type="PhylomeDB" id="A0A022R6V9"/>
<dbReference type="GO" id="GO:0032050">
    <property type="term" value="F:clathrin heavy chain binding"/>
    <property type="evidence" value="ECO:0000318"/>
    <property type="project" value="GO_Central"/>
</dbReference>
<evidence type="ECO:0000313" key="12">
    <source>
        <dbReference type="Proteomes" id="UP000030748"/>
    </source>
</evidence>
<reference evidence="11 12" key="1">
    <citation type="journal article" date="2013" name="Proc. Natl. Acad. Sci. U.S.A.">
        <title>Fine-scale variation in meiotic recombination in Mimulus inferred from population shotgun sequencing.</title>
        <authorList>
            <person name="Hellsten U."/>
            <person name="Wright K.M."/>
            <person name="Jenkins J."/>
            <person name="Shu S."/>
            <person name="Yuan Y."/>
            <person name="Wessler S.R."/>
            <person name="Schmutz J."/>
            <person name="Willis J.H."/>
            <person name="Rokhsar D.S."/>
        </authorList>
    </citation>
    <scope>NUCLEOTIDE SEQUENCE [LARGE SCALE GENOMIC DNA]</scope>
    <source>
        <strain evidence="12">cv. DUN x IM62</strain>
    </source>
</reference>
<dbReference type="GO" id="GO:0005905">
    <property type="term" value="C:clathrin-coated pit"/>
    <property type="evidence" value="ECO:0000318"/>
    <property type="project" value="GO_Central"/>
</dbReference>
<keyword evidence="7" id="KW-0168">Coated pit</keyword>
<feature type="compositionally biased region" description="Basic and acidic residues" evidence="9">
    <location>
        <begin position="360"/>
        <end position="369"/>
    </location>
</feature>
<keyword evidence="12" id="KW-1185">Reference proteome</keyword>
<dbReference type="Proteomes" id="UP000030748">
    <property type="component" value="Unassembled WGS sequence"/>
</dbReference>
<dbReference type="InterPro" id="IPR008942">
    <property type="entry name" value="ENTH_VHS"/>
</dbReference>
<dbReference type="GO" id="GO:0072583">
    <property type="term" value="P:clathrin-dependent endocytosis"/>
    <property type="evidence" value="ECO:0000318"/>
    <property type="project" value="GO_Central"/>
</dbReference>
<feature type="region of interest" description="Disordered" evidence="9">
    <location>
        <begin position="338"/>
        <end position="393"/>
    </location>
</feature>
<dbReference type="GO" id="GO:0048268">
    <property type="term" value="P:clathrin coat assembly"/>
    <property type="evidence" value="ECO:0007669"/>
    <property type="project" value="InterPro"/>
</dbReference>
<dbReference type="Gene3D" id="1.20.58.150">
    <property type="entry name" value="ANTH domain"/>
    <property type="match status" value="1"/>
</dbReference>
<comment type="subcellular location">
    <subcellularLocation>
        <location evidence="1">Cytoplasmic vesicle</location>
        <location evidence="1">Clathrin-coated vesicle</location>
    </subcellularLocation>
    <subcellularLocation>
        <location evidence="2">Golgi apparatus</location>
    </subcellularLocation>
    <subcellularLocation>
        <location evidence="3">Membrane</location>
        <location evidence="3">Clathrin-coated pit</location>
    </subcellularLocation>
</comment>
<dbReference type="InterPro" id="IPR013809">
    <property type="entry name" value="ENTH"/>
</dbReference>
<dbReference type="Pfam" id="PF07651">
    <property type="entry name" value="ANTH"/>
    <property type="match status" value="1"/>
</dbReference>
<dbReference type="CDD" id="cd16987">
    <property type="entry name" value="ANTH_N_AP180_plant"/>
    <property type="match status" value="1"/>
</dbReference>
<dbReference type="GO" id="GO:0005546">
    <property type="term" value="F:phosphatidylinositol-4,5-bisphosphate binding"/>
    <property type="evidence" value="ECO:0000318"/>
    <property type="project" value="GO_Central"/>
</dbReference>
<evidence type="ECO:0000256" key="8">
    <source>
        <dbReference type="ARBA" id="ARBA00023329"/>
    </source>
</evidence>
<dbReference type="KEGG" id="egt:105960150"/>
<keyword evidence="8" id="KW-0968">Cytoplasmic vesicle</keyword>
<dbReference type="PANTHER" id="PTHR22951:SF12">
    <property type="entry name" value="OS05G0426100 PROTEIN"/>
    <property type="match status" value="1"/>
</dbReference>
<dbReference type="InterPro" id="IPR045192">
    <property type="entry name" value="AP180-like"/>
</dbReference>
<evidence type="ECO:0000256" key="2">
    <source>
        <dbReference type="ARBA" id="ARBA00004555"/>
    </source>
</evidence>
<dbReference type="InterPro" id="IPR048050">
    <property type="entry name" value="ANTH_N_plant"/>
</dbReference>
<evidence type="ECO:0000256" key="3">
    <source>
        <dbReference type="ARBA" id="ARBA00004600"/>
    </source>
</evidence>
<dbReference type="PANTHER" id="PTHR22951">
    <property type="entry name" value="CLATHRIN ASSEMBLY PROTEIN"/>
    <property type="match status" value="1"/>
</dbReference>
<accession>A0A022R6V9</accession>
<dbReference type="AlphaFoldDB" id="A0A022R6V9"/>
<evidence type="ECO:0000256" key="5">
    <source>
        <dbReference type="ARBA" id="ARBA00023034"/>
    </source>
</evidence>
<dbReference type="Gene3D" id="1.25.40.90">
    <property type="match status" value="1"/>
</dbReference>
<keyword evidence="6" id="KW-0472">Membrane</keyword>
<dbReference type="OMA" id="FMELDIH"/>
<dbReference type="GO" id="GO:0006900">
    <property type="term" value="P:vesicle budding from membrane"/>
    <property type="evidence" value="ECO:0000318"/>
    <property type="project" value="GO_Central"/>
</dbReference>
<dbReference type="GO" id="GO:0000149">
    <property type="term" value="F:SNARE binding"/>
    <property type="evidence" value="ECO:0000318"/>
    <property type="project" value="GO_Central"/>
</dbReference>
<evidence type="ECO:0000256" key="1">
    <source>
        <dbReference type="ARBA" id="ARBA00004132"/>
    </source>
</evidence>
<evidence type="ECO:0000256" key="4">
    <source>
        <dbReference type="ARBA" id="ARBA00022583"/>
    </source>
</evidence>
<name>A0A022R6V9_ERYGU</name>
<dbReference type="GO" id="GO:0030136">
    <property type="term" value="C:clathrin-coated vesicle"/>
    <property type="evidence" value="ECO:0000318"/>
    <property type="project" value="GO_Central"/>
</dbReference>
<feature type="region of interest" description="Disordered" evidence="9">
    <location>
        <begin position="174"/>
        <end position="207"/>
    </location>
</feature>
<dbReference type="FunFam" id="1.20.58.150:FF:000005">
    <property type="entry name" value="putative clathrin assembly protein At2g25430"/>
    <property type="match status" value="1"/>
</dbReference>
<dbReference type="OrthoDB" id="44015at2759"/>
<dbReference type="SUPFAM" id="SSF89009">
    <property type="entry name" value="GAT-like domain"/>
    <property type="match status" value="1"/>
</dbReference>
<evidence type="ECO:0000256" key="7">
    <source>
        <dbReference type="ARBA" id="ARBA00023176"/>
    </source>
</evidence>
<proteinExistence type="predicted"/>
<evidence type="ECO:0000256" key="9">
    <source>
        <dbReference type="SAM" id="MobiDB-lite"/>
    </source>
</evidence>
<dbReference type="GO" id="GO:0005545">
    <property type="term" value="F:1-phosphatidylinositol binding"/>
    <property type="evidence" value="ECO:0000318"/>
    <property type="project" value="GO_Central"/>
</dbReference>